<keyword evidence="2" id="KW-1185">Reference proteome</keyword>
<dbReference type="InterPro" id="IPR021730">
    <property type="entry name" value="YdbH"/>
</dbReference>
<evidence type="ECO:0008006" key="3">
    <source>
        <dbReference type="Google" id="ProtNLM"/>
    </source>
</evidence>
<dbReference type="Proteomes" id="UP000266744">
    <property type="component" value="Chromosome"/>
</dbReference>
<sequence>MIKSLKIIGWLLFASVILVVALWKTLPQWLPKVAAHWLPAGSQLILAHTPVWRDGALHVDGLRFLAKTCPLVDLGDTRLSYKEGRWGIQTKTLAMDTECLSQLTSDDPESTSQNLADWQRRLSSLDLHIDNLSVTPWQQYGGALSFTTAKAGQVIDYQGDKLRFNATLDNQQQLHLQQFVLAIPGSVQPLRLSGTLSIPLSLDALPTRGQLAGEFTTPYMEQPLLVALHWQQQQGELTLTERGGDKALITLPWQVAARHIQINQGVWQWPYAQQPLSGGVNLTVQDWSEGFDQAVITARINVITSGQNGKGNAVLTLGPGHLSLIDSDLRFQISGQANLSNLILNGTLPGILSGSVLNPTLLLSPGALLRAYGDITPELRLNDARWPLAGVRMTAAGINGRLQAIVNARDRYWGNVKLHLDGSAQNFLPDSGIWQWRYWGKGDLPPLAARWDIAGKGRWQDSLIHLDQLSTGFDQIKYGMVNVFSPRLTLTEPLMWQRNGEQAAFNGNMQLTAKRVALSDGGYLPATVMNLRLKGTNPDDFQFQGDLAAQQIGPIPLRGRWDGERLRGEAWWPKQSLQVFQPLLSPNLGIKLRDGEFYAQAAFSAAREQGFTAGGHWVVKQGGMWLKDGEMSGLDFVMSYRLKDHQWQLGAKEPVTLRIAALTNLFEMQNITADLQGTYPYTEKKPLTLSNVGMDILDGHLSLSALRLPQHDAAVLKLKQVDLSALFTVLKPKQFAMSGKVDGELPLFLNDPQWLVRDGWIANAGLLTLRLEKDLADSIGESNVATGAVIDWLRYLEISHSYAKVSLNNLGELTLQSKIHGVNTQKNAKRAIVLNYTHQENVFQLWRSLRFGDNLQEWLEQTLSMPTAPVAAASDSDDKVATK</sequence>
<dbReference type="NCBIfam" id="NF007971">
    <property type="entry name" value="PRK10695.1"/>
    <property type="match status" value="1"/>
</dbReference>
<evidence type="ECO:0000313" key="2">
    <source>
        <dbReference type="Proteomes" id="UP000266744"/>
    </source>
</evidence>
<evidence type="ECO:0000313" key="1">
    <source>
        <dbReference type="EMBL" id="ANI29309.1"/>
    </source>
</evidence>
<organism evidence="1 2">
    <name type="scientific">Yersinia entomophaga</name>
    <dbReference type="NCBI Taxonomy" id="935293"/>
    <lineage>
        <taxon>Bacteria</taxon>
        <taxon>Pseudomonadati</taxon>
        <taxon>Pseudomonadota</taxon>
        <taxon>Gammaproteobacteria</taxon>
        <taxon>Enterobacterales</taxon>
        <taxon>Yersiniaceae</taxon>
        <taxon>Yersinia</taxon>
    </lineage>
</organism>
<dbReference type="RefSeq" id="WP_064513861.1">
    <property type="nucleotide sequence ID" value="NZ_CP010029.1"/>
</dbReference>
<gene>
    <name evidence="1" type="ORF">PL78_05570</name>
</gene>
<dbReference type="Pfam" id="PF11739">
    <property type="entry name" value="YdbH-like"/>
    <property type="match status" value="1"/>
</dbReference>
<reference evidence="1 2" key="1">
    <citation type="journal article" date="2016" name="Toxins">
        <title>The Draft Genome Sequence of the Yersinia entomophaga Entomopathogenic Type Strain MH96T.</title>
        <authorList>
            <person name="Hurst M.R."/>
            <person name="Beattie A."/>
            <person name="Altermann E."/>
            <person name="Moraga R.M."/>
            <person name="Harper L.A."/>
            <person name="Calder J."/>
            <person name="Laugraud A."/>
        </authorList>
    </citation>
    <scope>NUCLEOTIDE SEQUENCE [LARGE SCALE GENOMIC DNA]</scope>
    <source>
        <strain evidence="1 2">MH96</strain>
    </source>
</reference>
<protein>
    <recommendedName>
        <fullName evidence="3">Dicarboxylate transport domain-containing protein</fullName>
    </recommendedName>
</protein>
<name>A0ABM6BJF3_YERET</name>
<proteinExistence type="predicted"/>
<accession>A0ABM6BJF3</accession>
<dbReference type="EMBL" id="CP010029">
    <property type="protein sequence ID" value="ANI29309.1"/>
    <property type="molecule type" value="Genomic_DNA"/>
</dbReference>